<protein>
    <submittedName>
        <fullName evidence="3">Uncharacterized protein</fullName>
    </submittedName>
</protein>
<keyword evidence="2" id="KW-1133">Transmembrane helix</keyword>
<evidence type="ECO:0000256" key="2">
    <source>
        <dbReference type="SAM" id="Phobius"/>
    </source>
</evidence>
<dbReference type="GeneID" id="12447210"/>
<dbReference type="EMBL" id="FR746099">
    <property type="protein sequence ID" value="CCC40345.1"/>
    <property type="molecule type" value="Genomic_DNA"/>
</dbReference>
<dbReference type="OrthoDB" id="306368at2157"/>
<gene>
    <name evidence="3" type="ordered locus">Hqrw_2499</name>
</gene>
<dbReference type="KEGG" id="hwc:Hqrw_2499"/>
<feature type="compositionally biased region" description="Polar residues" evidence="1">
    <location>
        <begin position="225"/>
        <end position="239"/>
    </location>
</feature>
<accession>G0LIU3</accession>
<evidence type="ECO:0000313" key="3">
    <source>
        <dbReference type="EMBL" id="CCC40345.1"/>
    </source>
</evidence>
<evidence type="ECO:0000256" key="1">
    <source>
        <dbReference type="SAM" id="MobiDB-lite"/>
    </source>
</evidence>
<dbReference type="Pfam" id="PF23933">
    <property type="entry name" value="DUF7269"/>
    <property type="match status" value="1"/>
</dbReference>
<sequence length="239" mass="26982">MKLSGQRITRWIAAVVAVCILVSALGATYTPERLPGTLRQSLQIMTNQLSARALLSVTGMIIGIYAFMSLWIRRATTIDDPFPEADPHTVTRDVAIAGKQLTTKFNRQRNENSDATDSNTTALRPELKELIIDLYTHKLETRETARRYVEAGQWTSDQYAAAFVTDSPRVDYPLRHRLYAWLYPGAAYNIRVRRTLSAIESKYAAYDIQYDPPTRTNSHTHHPENASSYIADSQSAESE</sequence>
<evidence type="ECO:0000313" key="4">
    <source>
        <dbReference type="Proteomes" id="UP000007954"/>
    </source>
</evidence>
<name>G0LIU3_HALWC</name>
<feature type="transmembrane region" description="Helical" evidence="2">
    <location>
        <begin position="50"/>
        <end position="72"/>
    </location>
</feature>
<keyword evidence="2" id="KW-0472">Membrane</keyword>
<feature type="region of interest" description="Disordered" evidence="1">
    <location>
        <begin position="214"/>
        <end position="239"/>
    </location>
</feature>
<organism evidence="3 4">
    <name type="scientific">Haloquadratum walsbyi (strain DSM 16854 / JCM 12705 / C23)</name>
    <dbReference type="NCBI Taxonomy" id="768065"/>
    <lineage>
        <taxon>Archaea</taxon>
        <taxon>Methanobacteriati</taxon>
        <taxon>Methanobacteriota</taxon>
        <taxon>Stenosarchaea group</taxon>
        <taxon>Halobacteria</taxon>
        <taxon>Halobacteriales</taxon>
        <taxon>Haloferacaceae</taxon>
        <taxon>Haloquadratum</taxon>
    </lineage>
</organism>
<proteinExistence type="predicted"/>
<keyword evidence="2" id="KW-0812">Transmembrane</keyword>
<dbReference type="RefSeq" id="WP_014555988.1">
    <property type="nucleotide sequence ID" value="NC_017459.1"/>
</dbReference>
<dbReference type="InterPro" id="IPR055693">
    <property type="entry name" value="DUF7269"/>
</dbReference>
<dbReference type="AlphaFoldDB" id="G0LIU3"/>
<dbReference type="HOGENOM" id="CLU_1159037_0_0_2"/>
<reference evidence="3 4" key="1">
    <citation type="journal article" date="2011" name="PLoS ONE">
        <title>Haloquadratum walsbyi: limited diversity in a global pond.</title>
        <authorList>
            <person name="Dyall-Smith M."/>
            <person name="Pfeiffer F."/>
            <person name="Klee K."/>
            <person name="Palm P."/>
            <person name="Gross K."/>
            <person name="Schuster S.C."/>
            <person name="Rampp M."/>
            <person name="Oesterhelt D."/>
        </authorList>
    </citation>
    <scope>NUCLEOTIDE SEQUENCE [LARGE SCALE GENOMIC DNA]</scope>
    <source>
        <strain evidence="4">DSM 16854 / JCM 12705 / C23</strain>
    </source>
</reference>
<dbReference type="Proteomes" id="UP000007954">
    <property type="component" value="Chromosome"/>
</dbReference>